<accession>A0ABP5KQ73</accession>
<reference evidence="4" key="1">
    <citation type="journal article" date="2019" name="Int. J. Syst. Evol. Microbiol.">
        <title>The Global Catalogue of Microorganisms (GCM) 10K type strain sequencing project: providing services to taxonomists for standard genome sequencing and annotation.</title>
        <authorList>
            <consortium name="The Broad Institute Genomics Platform"/>
            <consortium name="The Broad Institute Genome Sequencing Center for Infectious Disease"/>
            <person name="Wu L."/>
            <person name="Ma J."/>
        </authorList>
    </citation>
    <scope>NUCLEOTIDE SEQUENCE [LARGE SCALE GENOMIC DNA]</scope>
    <source>
        <strain evidence="4">JCM 13850</strain>
    </source>
</reference>
<gene>
    <name evidence="3" type="ORF">GCM10009727_30300</name>
</gene>
<name>A0ABP5KQ73_9ACTN</name>
<feature type="compositionally biased region" description="Basic and acidic residues" evidence="1">
    <location>
        <begin position="96"/>
        <end position="107"/>
    </location>
</feature>
<feature type="compositionally biased region" description="Pro residues" evidence="1">
    <location>
        <begin position="529"/>
        <end position="540"/>
    </location>
</feature>
<dbReference type="SMART" id="SM00530">
    <property type="entry name" value="HTH_XRE"/>
    <property type="match status" value="2"/>
</dbReference>
<proteinExistence type="predicted"/>
<feature type="region of interest" description="Disordered" evidence="1">
    <location>
        <begin position="85"/>
        <end position="120"/>
    </location>
</feature>
<protein>
    <recommendedName>
        <fullName evidence="2">HTH cro/C1-type domain-containing protein</fullName>
    </recommendedName>
</protein>
<dbReference type="Proteomes" id="UP001501020">
    <property type="component" value="Unassembled WGS sequence"/>
</dbReference>
<keyword evidence="4" id="KW-1185">Reference proteome</keyword>
<organism evidence="3 4">
    <name type="scientific">Actinomadura napierensis</name>
    <dbReference type="NCBI Taxonomy" id="267854"/>
    <lineage>
        <taxon>Bacteria</taxon>
        <taxon>Bacillati</taxon>
        <taxon>Actinomycetota</taxon>
        <taxon>Actinomycetes</taxon>
        <taxon>Streptosporangiales</taxon>
        <taxon>Thermomonosporaceae</taxon>
        <taxon>Actinomadura</taxon>
    </lineage>
</organism>
<dbReference type="EMBL" id="BAAAMR010000022">
    <property type="protein sequence ID" value="GAA2135816.1"/>
    <property type="molecule type" value="Genomic_DNA"/>
</dbReference>
<feature type="compositionally biased region" description="Basic and acidic residues" evidence="1">
    <location>
        <begin position="211"/>
        <end position="221"/>
    </location>
</feature>
<evidence type="ECO:0000313" key="3">
    <source>
        <dbReference type="EMBL" id="GAA2135816.1"/>
    </source>
</evidence>
<dbReference type="PROSITE" id="PS50943">
    <property type="entry name" value="HTH_CROC1"/>
    <property type="match status" value="1"/>
</dbReference>
<dbReference type="Pfam" id="PF13560">
    <property type="entry name" value="HTH_31"/>
    <property type="match status" value="1"/>
</dbReference>
<evidence type="ECO:0000259" key="2">
    <source>
        <dbReference type="PROSITE" id="PS50943"/>
    </source>
</evidence>
<sequence>MDPSAGPVTAFAHALRRLRTEAGGPSYRTMESVCHCGRTTLAKAASGRWFPSWEVTRAYVMACGGDVDAWLRQWRSTADLLDADGRAAGDPVPVRELTRAATTERRAAGPSPQTDDPFRATTPDELVGMLQRLCRRAGIEPHRLPRLSTEAPGADAYAILSGAQVAGLFYGHRVPRSHEVLRIVELCHADAGEMRLWALACDRLLHAPGSRRPDGARDDHSGGNGRAKRAVAKAAGATFPERVLLGMFLHRLREARTLSAREAGSAIGASPSRISRMELGQVSPREQDVVALLTLYGVEDGSLTGSLLELARGAASPGRRTRHEDESTAWLWAYSGLEEASSLIRMCGMRFVPSLLQTEGYARAVTARSGPDLGRHDVDQLVRLRMARQKRFGANGDRRLWAIVDERALRRPLGSRSVWREQIAHLISMSTWPNVTLQVLPSASRPRRASRGQITMLRFTDGALPDIICREGLTGIDYLTEPSDSVGHMDALNTLGIIAHRPERSLEILTEILRDPTPEAPGWFTGRPILPPPGDPRNQR</sequence>
<dbReference type="Pfam" id="PF19054">
    <property type="entry name" value="DUF5753"/>
    <property type="match status" value="1"/>
</dbReference>
<dbReference type="CDD" id="cd00093">
    <property type="entry name" value="HTH_XRE"/>
    <property type="match status" value="1"/>
</dbReference>
<feature type="domain" description="HTH cro/C1-type" evidence="2">
    <location>
        <begin position="249"/>
        <end position="303"/>
    </location>
</feature>
<dbReference type="SUPFAM" id="SSF47413">
    <property type="entry name" value="lambda repressor-like DNA-binding domains"/>
    <property type="match status" value="1"/>
</dbReference>
<evidence type="ECO:0000313" key="4">
    <source>
        <dbReference type="Proteomes" id="UP001501020"/>
    </source>
</evidence>
<dbReference type="InterPro" id="IPR001387">
    <property type="entry name" value="Cro/C1-type_HTH"/>
</dbReference>
<feature type="region of interest" description="Disordered" evidence="1">
    <location>
        <begin position="520"/>
        <end position="540"/>
    </location>
</feature>
<dbReference type="InterPro" id="IPR010982">
    <property type="entry name" value="Lambda_DNA-bd_dom_sf"/>
</dbReference>
<dbReference type="InterPro" id="IPR043917">
    <property type="entry name" value="DUF5753"/>
</dbReference>
<feature type="region of interest" description="Disordered" evidence="1">
    <location>
        <begin position="208"/>
        <end position="228"/>
    </location>
</feature>
<dbReference type="Gene3D" id="1.10.260.40">
    <property type="entry name" value="lambda repressor-like DNA-binding domains"/>
    <property type="match status" value="1"/>
</dbReference>
<evidence type="ECO:0000256" key="1">
    <source>
        <dbReference type="SAM" id="MobiDB-lite"/>
    </source>
</evidence>
<comment type="caution">
    <text evidence="3">The sequence shown here is derived from an EMBL/GenBank/DDBJ whole genome shotgun (WGS) entry which is preliminary data.</text>
</comment>